<evidence type="ECO:0000313" key="5">
    <source>
        <dbReference type="Proteomes" id="UP000663555"/>
    </source>
</evidence>
<dbReference type="Proteomes" id="UP000663555">
    <property type="component" value="Chromosome"/>
</dbReference>
<dbReference type="Gene3D" id="3.40.50.1820">
    <property type="entry name" value="alpha/beta hydrolase"/>
    <property type="match status" value="1"/>
</dbReference>
<keyword evidence="2 4" id="KW-0378">Hydrolase</keyword>
<sequence>MNAIDTSPGAIQAEAGYIEAAWPLKHITLAGVTWPASEPDPQAERPLLCVHGWLDNCLSFSKLAPSLSFHRTTHAVDLAGHGLSGHRALGHGYLLMDYVADLAELLDAHVFTGREQSVDLVGHSLGGIVCALYAAAFPERVEKLVMIDSLGALSKPVHQTVAQLRRSIEKRLAGSGKPVVYPDIDTAAQARAGGLSPLSHDAAHILTQRNMRPCEGGYVWRTDPRLRHPSPLMMTEEQVLASLRALQSPTLLIRADAGLLANRNGMEPRGAAIADLKNVTVPGGHHCHFDGNVQPVIETIRTFLNDE</sequence>
<accession>A0ABX7MU18</accession>
<dbReference type="RefSeq" id="WP_206642960.1">
    <property type="nucleotide sequence ID" value="NZ_CP071247.1"/>
</dbReference>
<comment type="similarity">
    <text evidence="1">Belongs to the AB hydrolase superfamily.</text>
</comment>
<dbReference type="InterPro" id="IPR050266">
    <property type="entry name" value="AB_hydrolase_sf"/>
</dbReference>
<dbReference type="PANTHER" id="PTHR43798:SF14">
    <property type="entry name" value="SERINE HYDROLASE-LIKE PROTEIN DDB_G0286239"/>
    <property type="match status" value="1"/>
</dbReference>
<organism evidence="4 5">
    <name type="scientific">Marinobacter salinisoli</name>
    <dbReference type="NCBI Taxonomy" id="2769486"/>
    <lineage>
        <taxon>Bacteria</taxon>
        <taxon>Pseudomonadati</taxon>
        <taxon>Pseudomonadota</taxon>
        <taxon>Gammaproteobacteria</taxon>
        <taxon>Pseudomonadales</taxon>
        <taxon>Marinobacteraceae</taxon>
        <taxon>Marinobacter</taxon>
    </lineage>
</organism>
<dbReference type="Pfam" id="PF00561">
    <property type="entry name" value="Abhydrolase_1"/>
    <property type="match status" value="1"/>
</dbReference>
<dbReference type="PANTHER" id="PTHR43798">
    <property type="entry name" value="MONOACYLGLYCEROL LIPASE"/>
    <property type="match status" value="1"/>
</dbReference>
<dbReference type="GO" id="GO:0016787">
    <property type="term" value="F:hydrolase activity"/>
    <property type="evidence" value="ECO:0007669"/>
    <property type="project" value="UniProtKB-KW"/>
</dbReference>
<feature type="domain" description="AB hydrolase-1" evidence="3">
    <location>
        <begin position="46"/>
        <end position="156"/>
    </location>
</feature>
<dbReference type="SUPFAM" id="SSF53474">
    <property type="entry name" value="alpha/beta-Hydrolases"/>
    <property type="match status" value="1"/>
</dbReference>
<evidence type="ECO:0000256" key="2">
    <source>
        <dbReference type="ARBA" id="ARBA00022801"/>
    </source>
</evidence>
<dbReference type="PRINTS" id="PR00111">
    <property type="entry name" value="ABHYDROLASE"/>
</dbReference>
<dbReference type="EMBL" id="CP071247">
    <property type="protein sequence ID" value="QSP93738.1"/>
    <property type="molecule type" value="Genomic_DNA"/>
</dbReference>
<keyword evidence="5" id="KW-1185">Reference proteome</keyword>
<evidence type="ECO:0000256" key="1">
    <source>
        <dbReference type="ARBA" id="ARBA00008645"/>
    </source>
</evidence>
<dbReference type="InterPro" id="IPR000073">
    <property type="entry name" value="AB_hydrolase_1"/>
</dbReference>
<proteinExistence type="inferred from homology"/>
<reference evidence="4 5" key="1">
    <citation type="submission" date="2021-03" db="EMBL/GenBank/DDBJ databases">
        <title>Genome sequencing of Marinobacter sp. LPB0319.</title>
        <authorList>
            <person name="Kim J."/>
        </authorList>
    </citation>
    <scope>NUCLEOTIDE SEQUENCE [LARGE SCALE GENOMIC DNA]</scope>
    <source>
        <strain evidence="4 5">LPB0319</strain>
    </source>
</reference>
<evidence type="ECO:0000313" key="4">
    <source>
        <dbReference type="EMBL" id="QSP93738.1"/>
    </source>
</evidence>
<name>A0ABX7MU18_9GAMM</name>
<gene>
    <name evidence="4" type="ORF">LPB19_11065</name>
</gene>
<evidence type="ECO:0000259" key="3">
    <source>
        <dbReference type="Pfam" id="PF00561"/>
    </source>
</evidence>
<dbReference type="InterPro" id="IPR029058">
    <property type="entry name" value="AB_hydrolase_fold"/>
</dbReference>
<protein>
    <submittedName>
        <fullName evidence="4">Alpha/beta hydrolase</fullName>
    </submittedName>
</protein>